<protein>
    <recommendedName>
        <fullName evidence="1">tRNA-uridine aminocarboxypropyltransferase</fullName>
        <ecNumber evidence="1">2.5.1.25</ecNumber>
    </recommendedName>
</protein>
<dbReference type="EMBL" id="JAKIKT010000005">
    <property type="protein sequence ID" value="MCL2914981.1"/>
    <property type="molecule type" value="Genomic_DNA"/>
</dbReference>
<dbReference type="InterPro" id="IPR039262">
    <property type="entry name" value="DTWD2/TAPT"/>
</dbReference>
<evidence type="ECO:0000256" key="3">
    <source>
        <dbReference type="ARBA" id="ARBA00022691"/>
    </source>
</evidence>
<sequence length="237" mass="26465">MSTKPFTARGKNLVRCSRCLLAQSYCTCAHCRPLTTKAAFVLVMYDDEVLKPTNSGRLIADMVPDTHAFLWARTEVNPQLLALLEDPGYQPYVVFPGEYAFEGQPVVNQVPPEALAEGKRPLFIMLDGSWREAVKMFRKSPYLHGFPLLSFDAGEMARYALRKGQREFQFGTAEVAVMVLAAMGEQSNASTLNAWFELFVESSLLGRNRRPTSDLTPRNELISSFNTAWQTAAGESL</sequence>
<name>A0ABT0N955_9GAMM</name>
<reference evidence="6 7" key="1">
    <citation type="submission" date="2022-01" db="EMBL/GenBank/DDBJ databases">
        <title>Whole genome-based taxonomy of the Shewanellaceae.</title>
        <authorList>
            <person name="Martin-Rodriguez A.J."/>
        </authorList>
    </citation>
    <scope>NUCLEOTIDE SEQUENCE [LARGE SCALE GENOMIC DNA]</scope>
    <source>
        <strain evidence="6 7">DSM 21332</strain>
    </source>
</reference>
<dbReference type="Pfam" id="PF03942">
    <property type="entry name" value="DTW"/>
    <property type="match status" value="1"/>
</dbReference>
<dbReference type="EC" id="2.5.1.25" evidence="1"/>
<accession>A0ABT0N955</accession>
<comment type="caution">
    <text evidence="6">The sequence shown here is derived from an EMBL/GenBank/DDBJ whole genome shotgun (WGS) entry which is preliminary data.</text>
</comment>
<dbReference type="SMART" id="SM01144">
    <property type="entry name" value="DTW"/>
    <property type="match status" value="1"/>
</dbReference>
<organism evidence="6 7">
    <name type="scientific">Shewanella corallii</name>
    <dbReference type="NCBI Taxonomy" id="560080"/>
    <lineage>
        <taxon>Bacteria</taxon>
        <taxon>Pseudomonadati</taxon>
        <taxon>Pseudomonadota</taxon>
        <taxon>Gammaproteobacteria</taxon>
        <taxon>Alteromonadales</taxon>
        <taxon>Shewanellaceae</taxon>
        <taxon>Shewanella</taxon>
    </lineage>
</organism>
<evidence type="ECO:0000256" key="4">
    <source>
        <dbReference type="ARBA" id="ARBA00022694"/>
    </source>
</evidence>
<evidence type="ECO:0000313" key="6">
    <source>
        <dbReference type="EMBL" id="MCL2914981.1"/>
    </source>
</evidence>
<feature type="domain" description="DTW" evidence="5">
    <location>
        <begin position="12"/>
        <end position="208"/>
    </location>
</feature>
<dbReference type="PANTHER" id="PTHR21392">
    <property type="entry name" value="TRNA-URIDINE AMINOCARBOXYPROPYLTRANSFERASE 2"/>
    <property type="match status" value="1"/>
</dbReference>
<dbReference type="InterPro" id="IPR005636">
    <property type="entry name" value="DTW"/>
</dbReference>
<dbReference type="Proteomes" id="UP001202831">
    <property type="component" value="Unassembled WGS sequence"/>
</dbReference>
<evidence type="ECO:0000256" key="1">
    <source>
        <dbReference type="ARBA" id="ARBA00012386"/>
    </source>
</evidence>
<dbReference type="PANTHER" id="PTHR21392:SF1">
    <property type="entry name" value="TRNA-URIDINE AMINOCARBOXYPROPYLTRANSFERASE"/>
    <property type="match status" value="1"/>
</dbReference>
<keyword evidence="2" id="KW-0808">Transferase</keyword>
<gene>
    <name evidence="6" type="ORF">L2725_14570</name>
</gene>
<dbReference type="RefSeq" id="WP_249249592.1">
    <property type="nucleotide sequence ID" value="NZ_JAKIKT010000005.1"/>
</dbReference>
<keyword evidence="7" id="KW-1185">Reference proteome</keyword>
<evidence type="ECO:0000256" key="2">
    <source>
        <dbReference type="ARBA" id="ARBA00022679"/>
    </source>
</evidence>
<keyword evidence="4" id="KW-0819">tRNA processing</keyword>
<keyword evidence="3" id="KW-0949">S-adenosyl-L-methionine</keyword>
<evidence type="ECO:0000313" key="7">
    <source>
        <dbReference type="Proteomes" id="UP001202831"/>
    </source>
</evidence>
<proteinExistence type="predicted"/>
<evidence type="ECO:0000259" key="5">
    <source>
        <dbReference type="SMART" id="SM01144"/>
    </source>
</evidence>